<evidence type="ECO:0000313" key="2">
    <source>
        <dbReference type="Proteomes" id="UP001164539"/>
    </source>
</evidence>
<organism evidence="1 2">
    <name type="scientific">Melia azedarach</name>
    <name type="common">Chinaberry tree</name>
    <dbReference type="NCBI Taxonomy" id="155640"/>
    <lineage>
        <taxon>Eukaryota</taxon>
        <taxon>Viridiplantae</taxon>
        <taxon>Streptophyta</taxon>
        <taxon>Embryophyta</taxon>
        <taxon>Tracheophyta</taxon>
        <taxon>Spermatophyta</taxon>
        <taxon>Magnoliopsida</taxon>
        <taxon>eudicotyledons</taxon>
        <taxon>Gunneridae</taxon>
        <taxon>Pentapetalae</taxon>
        <taxon>rosids</taxon>
        <taxon>malvids</taxon>
        <taxon>Sapindales</taxon>
        <taxon>Meliaceae</taxon>
        <taxon>Melia</taxon>
    </lineage>
</organism>
<keyword evidence="2" id="KW-1185">Reference proteome</keyword>
<sequence>METSILNLSDLTSESPLSLITEKLETRIDTRRLRAVCHNLRKSIREPPKTTIPDDLKIIPVPFGYFSAKISHYTLVESTIYAIQPLEEIPNPLETAATWFVKVEEQEFGPVKLKHTLCEFQLQNISEELPMSLNLLDYRVKEIAKAYELKPVCRENQETADHVGGNQMSFEPEKVIVSEDFDVMVMHNKGMTLSVLRYGDKNWLNVQDSCVDRYIKFDDVVYYDQKFYAVNRNGHTLSFDCKTLAMSPVTFPKDNLGNGKTFLVKKSGEGLFLVVKWSYSLFIYSDYQFANHHYFPARFSVYKLANFQWDELHGYGDRVFFLGHGCSFSVMGNEFPGCEKNSVYFSEKILSAAVADDAHLSPRPGIFRKDDLSVRPLSALPGRAQLFWPPPAWVKPN</sequence>
<comment type="caution">
    <text evidence="1">The sequence shown here is derived from an EMBL/GenBank/DDBJ whole genome shotgun (WGS) entry which is preliminary data.</text>
</comment>
<protein>
    <submittedName>
        <fullName evidence="1">F-box protein SKIP23-like</fullName>
    </submittedName>
</protein>
<proteinExistence type="predicted"/>
<dbReference type="EMBL" id="CM051400">
    <property type="protein sequence ID" value="KAJ4714098.1"/>
    <property type="molecule type" value="Genomic_DNA"/>
</dbReference>
<dbReference type="Proteomes" id="UP001164539">
    <property type="component" value="Chromosome 7"/>
</dbReference>
<reference evidence="1 2" key="1">
    <citation type="journal article" date="2023" name="Science">
        <title>Complex scaffold remodeling in plant triterpene biosynthesis.</title>
        <authorList>
            <person name="De La Pena R."/>
            <person name="Hodgson H."/>
            <person name="Liu J.C."/>
            <person name="Stephenson M.J."/>
            <person name="Martin A.C."/>
            <person name="Owen C."/>
            <person name="Harkess A."/>
            <person name="Leebens-Mack J."/>
            <person name="Jimenez L.E."/>
            <person name="Osbourn A."/>
            <person name="Sattely E.S."/>
        </authorList>
    </citation>
    <scope>NUCLEOTIDE SEQUENCE [LARGE SCALE GENOMIC DNA]</scope>
    <source>
        <strain evidence="2">cv. JPN11</strain>
        <tissue evidence="1">Leaf</tissue>
    </source>
</reference>
<evidence type="ECO:0000313" key="1">
    <source>
        <dbReference type="EMBL" id="KAJ4714098.1"/>
    </source>
</evidence>
<name>A0ACC1XT14_MELAZ</name>
<accession>A0ACC1XT14</accession>
<gene>
    <name evidence="1" type="ORF">OWV82_012631</name>
</gene>